<protein>
    <recommendedName>
        <fullName evidence="3">YkgJ family cysteine cluster protein</fullName>
    </recommendedName>
</protein>
<dbReference type="Pfam" id="PF03692">
    <property type="entry name" value="CxxCxxCC"/>
    <property type="match status" value="1"/>
</dbReference>
<comment type="caution">
    <text evidence="1">The sequence shown here is derived from an EMBL/GenBank/DDBJ whole genome shotgun (WGS) entry which is preliminary data.</text>
</comment>
<gene>
    <name evidence="1" type="ORF">DLD82_09185</name>
</gene>
<evidence type="ECO:0000313" key="1">
    <source>
        <dbReference type="EMBL" id="PWR73418.1"/>
    </source>
</evidence>
<evidence type="ECO:0008006" key="3">
    <source>
        <dbReference type="Google" id="ProtNLM"/>
    </source>
</evidence>
<dbReference type="OrthoDB" id="36424at2157"/>
<dbReference type="AlphaFoldDB" id="A0A2V2NAA5"/>
<evidence type="ECO:0000313" key="2">
    <source>
        <dbReference type="Proteomes" id="UP000245934"/>
    </source>
</evidence>
<organism evidence="1 2">
    <name type="scientific">Methanospirillum stamsii</name>
    <dbReference type="NCBI Taxonomy" id="1277351"/>
    <lineage>
        <taxon>Archaea</taxon>
        <taxon>Methanobacteriati</taxon>
        <taxon>Methanobacteriota</taxon>
        <taxon>Stenosarchaea group</taxon>
        <taxon>Methanomicrobia</taxon>
        <taxon>Methanomicrobiales</taxon>
        <taxon>Methanospirillaceae</taxon>
        <taxon>Methanospirillum</taxon>
    </lineage>
</organism>
<dbReference type="Proteomes" id="UP000245934">
    <property type="component" value="Unassembled WGS sequence"/>
</dbReference>
<name>A0A2V2NAA5_9EURY</name>
<dbReference type="InterPro" id="IPR005358">
    <property type="entry name" value="Puta_zinc/iron-chelating_dom"/>
</dbReference>
<accession>A0A2V2NAA5</accession>
<dbReference type="RefSeq" id="WP_109940829.1">
    <property type="nucleotide sequence ID" value="NZ_CP176366.1"/>
</dbReference>
<reference evidence="1 2" key="1">
    <citation type="submission" date="2018-05" db="EMBL/GenBank/DDBJ databases">
        <title>Draft genome of Methanospirillum stamsii Pt1.</title>
        <authorList>
            <person name="Dueholm M.S."/>
            <person name="Nielsen P.H."/>
            <person name="Bakmann L.F."/>
            <person name="Otzen D.E."/>
        </authorList>
    </citation>
    <scope>NUCLEOTIDE SEQUENCE [LARGE SCALE GENOMIC DNA]</scope>
    <source>
        <strain evidence="1 2">Pt1</strain>
    </source>
</reference>
<dbReference type="GeneID" id="97608884"/>
<keyword evidence="2" id="KW-1185">Reference proteome</keyword>
<sequence>MDKSCTRCGKCCLHMRRYMVIERSIGEAQHYCLFSLTKERFRARIGEDYLTAFRDKDSMNQYPEACPFLRQDQESFYCTIYSSRPEHCKKFICS</sequence>
<proteinExistence type="predicted"/>
<dbReference type="EMBL" id="QGMZ01000018">
    <property type="protein sequence ID" value="PWR73418.1"/>
    <property type="molecule type" value="Genomic_DNA"/>
</dbReference>